<reference evidence="2 3" key="1">
    <citation type="submission" date="2017-04" db="EMBL/GenBank/DDBJ databases">
        <title>Genome sequencing of [Candida] sorbophila.</title>
        <authorList>
            <person name="Ahn J.O."/>
        </authorList>
    </citation>
    <scope>NUCLEOTIDE SEQUENCE [LARGE SCALE GENOMIC DNA]</scope>
    <source>
        <strain evidence="2 3">DS02</strain>
    </source>
</reference>
<gene>
    <name evidence="2" type="ORF">B9G98_00989</name>
</gene>
<organism evidence="2 3">
    <name type="scientific">Wickerhamiella sorbophila</name>
    <dbReference type="NCBI Taxonomy" id="45607"/>
    <lineage>
        <taxon>Eukaryota</taxon>
        <taxon>Fungi</taxon>
        <taxon>Dikarya</taxon>
        <taxon>Ascomycota</taxon>
        <taxon>Saccharomycotina</taxon>
        <taxon>Dipodascomycetes</taxon>
        <taxon>Dipodascales</taxon>
        <taxon>Trichomonascaceae</taxon>
        <taxon>Wickerhamiella</taxon>
    </lineage>
</organism>
<dbReference type="SUPFAM" id="SSF48371">
    <property type="entry name" value="ARM repeat"/>
    <property type="match status" value="1"/>
</dbReference>
<protein>
    <submittedName>
        <fullName evidence="2">Uncharacterized protein</fullName>
    </submittedName>
</protein>
<dbReference type="InterPro" id="IPR016024">
    <property type="entry name" value="ARM-type_fold"/>
</dbReference>
<dbReference type="AlphaFoldDB" id="A0A2T0FEI5"/>
<sequence>MTDSPDWDDLLDKSRGTADRAMFTPYIAELCREETLSDDMKMRLLGNAVRNSPENQAIVLDHKDFVNSLLTPFVLPLTVLYNLCVGNPTAAEYIASQEEPLVAALSEERGPGCMNLLGVLFQELNEFPLSLSRQLVLDGQLLEVLEIDPKLAMDEELIKKFDDVFAIAVSYPDQDAAITAITAITCNENFGLEAAKNIPLTSSVVFALVLANLTGKLEAMDSVLVHWPNAIDTILQMFSDDGQEDANLNFAAYFLRNVARDSKLASELWEKGIYKVVEYLSEDEEDCELLLQLAGHLLAVKYDQRVVDLLFDEEADYSPERVLALSRAAQGLTSLANVEEHKDTAEKIAGALTDLLHQTPASLPQTMPLWVKGSKALAQLSRVVPVEIDELESEGPDNEAVRANFQAARSPSKNLTST</sequence>
<keyword evidence="3" id="KW-1185">Reference proteome</keyword>
<dbReference type="RefSeq" id="XP_024663315.1">
    <property type="nucleotide sequence ID" value="XM_024807547.1"/>
</dbReference>
<dbReference type="GeneID" id="36514738"/>
<proteinExistence type="predicted"/>
<dbReference type="EMBL" id="NDIQ01000001">
    <property type="protein sequence ID" value="PRT53369.1"/>
    <property type="molecule type" value="Genomic_DNA"/>
</dbReference>
<dbReference type="Proteomes" id="UP000238350">
    <property type="component" value="Unassembled WGS sequence"/>
</dbReference>
<evidence type="ECO:0000313" key="2">
    <source>
        <dbReference type="EMBL" id="PRT53369.1"/>
    </source>
</evidence>
<feature type="region of interest" description="Disordered" evidence="1">
    <location>
        <begin position="392"/>
        <end position="418"/>
    </location>
</feature>
<comment type="caution">
    <text evidence="2">The sequence shown here is derived from an EMBL/GenBank/DDBJ whole genome shotgun (WGS) entry which is preliminary data.</text>
</comment>
<name>A0A2T0FEI5_9ASCO</name>
<feature type="compositionally biased region" description="Polar residues" evidence="1">
    <location>
        <begin position="407"/>
        <end position="418"/>
    </location>
</feature>
<evidence type="ECO:0000256" key="1">
    <source>
        <dbReference type="SAM" id="MobiDB-lite"/>
    </source>
</evidence>
<accession>A0A2T0FEI5</accession>
<evidence type="ECO:0000313" key="3">
    <source>
        <dbReference type="Proteomes" id="UP000238350"/>
    </source>
</evidence>